<reference evidence="3" key="1">
    <citation type="submission" date="2016-06" db="EMBL/GenBank/DDBJ databases">
        <authorList>
            <person name="Varghese N."/>
            <person name="Submissions Spin"/>
        </authorList>
    </citation>
    <scope>NUCLEOTIDE SEQUENCE [LARGE SCALE GENOMIC DNA]</scope>
    <source>
        <strain evidence="3">DSM 45577</strain>
    </source>
</reference>
<dbReference type="EMBL" id="FMIA01000002">
    <property type="protein sequence ID" value="SCL60702.1"/>
    <property type="molecule type" value="Genomic_DNA"/>
</dbReference>
<keyword evidence="3" id="KW-1185">Reference proteome</keyword>
<organism evidence="2 3">
    <name type="scientific">Micromonospora yangpuensis</name>
    <dbReference type="NCBI Taxonomy" id="683228"/>
    <lineage>
        <taxon>Bacteria</taxon>
        <taxon>Bacillati</taxon>
        <taxon>Actinomycetota</taxon>
        <taxon>Actinomycetes</taxon>
        <taxon>Micromonosporales</taxon>
        <taxon>Micromonosporaceae</taxon>
        <taxon>Micromonospora</taxon>
    </lineage>
</organism>
<dbReference type="RefSeq" id="WP_091441924.1">
    <property type="nucleotide sequence ID" value="NZ_BMMJ01000008.1"/>
</dbReference>
<evidence type="ECO:0000256" key="1">
    <source>
        <dbReference type="SAM" id="MobiDB-lite"/>
    </source>
</evidence>
<dbReference type="STRING" id="683228.GA0070617_4451"/>
<proteinExistence type="predicted"/>
<feature type="region of interest" description="Disordered" evidence="1">
    <location>
        <begin position="343"/>
        <end position="401"/>
    </location>
</feature>
<dbReference type="AlphaFoldDB" id="A0A1C6V2X6"/>
<feature type="region of interest" description="Disordered" evidence="1">
    <location>
        <begin position="1"/>
        <end position="21"/>
    </location>
</feature>
<name>A0A1C6V2X6_9ACTN</name>
<gene>
    <name evidence="2" type="ORF">GA0070617_4451</name>
</gene>
<sequence>MPLQSSLADTNPAGRTDHVDPTTEAVWQLVNNLPPEMAREVRSLPPEDRARLVEAESVRTGLDETRTFSAEFDRLVKNRASASSRQRMQAKQAENASRGRLKDEVGAMIGQLDQERAGRRDLTPYLVDNEVSVLLRDAVGQDPQVQAAMVRLVRAERENSLHEAVCSAATGERRSFAEADKAALAALLHGGRNKDVDQAGRSRYRNPHHYVDRDPLSPQRSGSAHYVHYFNDHARKELRAFGKRHPDLAREIDRQLDVAMKNGTATEYKLRSNAQNELNEAQNNVYEQVAVAMYRNHPRDINAWVADLEAPSWAAGASAHQTAGRVTPPPGDQWGDVYGMAAQVAGSSHSPRDRYTGSQTPYQGSRSPSPAFSDSSKVQYGQYQMPYQGGRSPSPGPSFGR</sequence>
<feature type="region of interest" description="Disordered" evidence="1">
    <location>
        <begin position="80"/>
        <end position="100"/>
    </location>
</feature>
<evidence type="ECO:0000313" key="2">
    <source>
        <dbReference type="EMBL" id="SCL60702.1"/>
    </source>
</evidence>
<accession>A0A1C6V2X6</accession>
<protein>
    <submittedName>
        <fullName evidence="2">Uncharacterized protein</fullName>
    </submittedName>
</protein>
<feature type="compositionally biased region" description="Polar residues" evidence="1">
    <location>
        <begin position="80"/>
        <end position="95"/>
    </location>
</feature>
<feature type="compositionally biased region" description="Low complexity" evidence="1">
    <location>
        <begin position="365"/>
        <end position="393"/>
    </location>
</feature>
<dbReference type="Proteomes" id="UP000198937">
    <property type="component" value="Unassembled WGS sequence"/>
</dbReference>
<evidence type="ECO:0000313" key="3">
    <source>
        <dbReference type="Proteomes" id="UP000198937"/>
    </source>
</evidence>